<dbReference type="RefSeq" id="WP_049966711.1">
    <property type="nucleotide sequence ID" value="NZ_CP101873.1"/>
</dbReference>
<protein>
    <recommendedName>
        <fullName evidence="6">dolichyl-phosphooligosaccharide-protein glycotransferase</fullName>
        <ecNumber evidence="6">2.4.99.21</ecNumber>
    </recommendedName>
    <alternativeName>
        <fullName evidence="15">Oligosaccharyl transferase</fullName>
    </alternativeName>
</protein>
<sequence length="1021" mass="110008">MQETDAEAVADTTREFVAERDDGAAALEAVLEADDGAETWTFDDIELDSGTFGELVSQGIVEKIDGEYRLADPAAVRQVIGGDEAPARDADSDEGVGSLLEGVGGIDSVRNAVVGFATLRTLFVALALTFVGAVRTVPVYGDVHRDGLVVLPGNDPYRYRYWLEQLVVSDLQPWNPGDLSAMPSEVAGNDVFYYWLAWLGSALLGNSADAVATVLTWYPVLAAMGTGLVIYALAMRLTGDFRIGIASILILALIPIHSTYTSLGFGDHHALDYLLLTLVVGSLVVLVDRDPTVRLAGAALSARWVGAIGLGLALAAQNAAWRGGPIWLIGIGLYVLVQTIADVTNDRSPLAFGGPLLAAIGLSALVTGVFWGWFDWLEQYRAVAPVLLFVGSAVVIAGGEAAWRVDVPTRVVVAGEVGVAGFVAAIAWLTMPAVSETGTRALEYFQRTSGSGITETASLFSAEFNVLFGPVIYLGSAFVLAVPFLGWATWTAFRSDHRGWGAVATISWYLLVWTAIQLRFAAELAPFVALFAGVGFVALLSWIELIDPATIFQGEAETESKEQSFADGAISRSSLPSPSRSAYIVGGFLLLSSFSLIFVPSHMADVTAEESTVETATWLEEYSDEQGYEYPQNYVFSPWSDNLRYNYFVNGESASYRYAQDNYKDFVSASDPDDWYRQLQQQGRFVVTHDIDGTYPASSTQATLHDRLGSRGNGTSGAGHYRALSVSDDRGRAAFELVPGARLTGGGPANETITVETDVEIDGETFTYERQVETNRYGDYGVTVPYADEYVTAGETRSVTVADIQNGENFGQIRAHWTFDEGNGNSVSDPVGGDVATVDSAEWIEGVNGSGLHFNGSGSTVIRNDRTQGVANGSFSVSLWVKGNLTTSGADYPTILRRSGDGGYGFWAGSKANYFGFRVYDADNNGVDAFGMNNTEFENWTLVTAVVDRNHETVHLYRNETLVTTRNASTLGPIREPDTLSLGGQPNDNFVTASVDSVRIYSEPLTSKDVSQLYKENRIST</sequence>
<keyword evidence="9 17" id="KW-0812">Transmembrane</keyword>
<dbReference type="InterPro" id="IPR003674">
    <property type="entry name" value="Oligo_trans_STT3"/>
</dbReference>
<evidence type="ECO:0000256" key="14">
    <source>
        <dbReference type="ARBA" id="ARBA00023211"/>
    </source>
</evidence>
<keyword evidence="7" id="KW-0328">Glycosyltransferase</keyword>
<evidence type="ECO:0000256" key="6">
    <source>
        <dbReference type="ARBA" id="ARBA00012602"/>
    </source>
</evidence>
<proteinExistence type="inferred from homology"/>
<keyword evidence="21" id="KW-1185">Reference proteome</keyword>
<evidence type="ECO:0000256" key="15">
    <source>
        <dbReference type="ARBA" id="ARBA00030679"/>
    </source>
</evidence>
<dbReference type="Pfam" id="PF13385">
    <property type="entry name" value="Laminin_G_3"/>
    <property type="match status" value="1"/>
</dbReference>
<evidence type="ECO:0000256" key="16">
    <source>
        <dbReference type="ARBA" id="ARBA00034066"/>
    </source>
</evidence>
<comment type="cofactor">
    <cofactor evidence="1">
        <name>Mn(2+)</name>
        <dbReference type="ChEBI" id="CHEBI:29035"/>
    </cofactor>
</comment>
<dbReference type="EMBL" id="CP101873">
    <property type="protein sequence ID" value="WMT07494.1"/>
    <property type="molecule type" value="Genomic_DNA"/>
</dbReference>
<dbReference type="Proteomes" id="UP001224926">
    <property type="component" value="Chromosome"/>
</dbReference>
<dbReference type="Gene3D" id="2.60.40.3390">
    <property type="match status" value="1"/>
</dbReference>
<feature type="transmembrane region" description="Helical" evidence="17">
    <location>
        <begin position="524"/>
        <end position="543"/>
    </location>
</feature>
<feature type="transmembrane region" description="Helical" evidence="17">
    <location>
        <begin position="356"/>
        <end position="374"/>
    </location>
</feature>
<evidence type="ECO:0000313" key="21">
    <source>
        <dbReference type="Proteomes" id="UP001224926"/>
    </source>
</evidence>
<feature type="transmembrane region" description="Helical" evidence="17">
    <location>
        <begin position="411"/>
        <end position="431"/>
    </location>
</feature>
<feature type="domain" description="Archaeal glycosylation protein B peripheral" evidence="18">
    <location>
        <begin position="740"/>
        <end position="798"/>
    </location>
</feature>
<dbReference type="GO" id="GO:0046872">
    <property type="term" value="F:metal ion binding"/>
    <property type="evidence" value="ECO:0007669"/>
    <property type="project" value="UniProtKB-KW"/>
</dbReference>
<feature type="transmembrane region" description="Helical" evidence="17">
    <location>
        <begin position="300"/>
        <end position="320"/>
    </location>
</feature>
<feature type="transmembrane region" description="Helical" evidence="17">
    <location>
        <begin position="241"/>
        <end position="258"/>
    </location>
</feature>
<dbReference type="SUPFAM" id="SSF49899">
    <property type="entry name" value="Concanavalin A-like lectins/glucanases"/>
    <property type="match status" value="1"/>
</dbReference>
<accession>A0AAF0PDJ2</accession>
<comment type="catalytic activity">
    <reaction evidence="16">
        <text>an archaeal dolichyl phosphooligosaccharide + [protein]-L-asparagine = an archaeal dolichyl phosphate + a glycoprotein with the oligosaccharide chain attached by N-beta-D-glycosyl linkage to a protein L-asparagine.</text>
        <dbReference type="EC" id="2.4.99.21"/>
    </reaction>
</comment>
<dbReference type="InterPro" id="IPR041154">
    <property type="entry name" value="AglB_P1"/>
</dbReference>
<dbReference type="Pfam" id="PF18079">
    <property type="entry name" value="AglB_L1"/>
    <property type="match status" value="1"/>
</dbReference>
<keyword evidence="14" id="KW-0464">Manganese</keyword>
<feature type="transmembrane region" description="Helical" evidence="17">
    <location>
        <begin position="467"/>
        <end position="488"/>
    </location>
</feature>
<evidence type="ECO:0000256" key="9">
    <source>
        <dbReference type="ARBA" id="ARBA00022692"/>
    </source>
</evidence>
<comment type="subcellular location">
    <subcellularLocation>
        <location evidence="3">Cell membrane</location>
        <topology evidence="3">Multi-pass membrane protein</topology>
    </subcellularLocation>
</comment>
<evidence type="ECO:0000313" key="20">
    <source>
        <dbReference type="EMBL" id="WMT08126.1"/>
    </source>
</evidence>
<evidence type="ECO:0000259" key="18">
    <source>
        <dbReference type="Pfam" id="PF18079"/>
    </source>
</evidence>
<dbReference type="GO" id="GO:0005886">
    <property type="term" value="C:plasma membrane"/>
    <property type="evidence" value="ECO:0007669"/>
    <property type="project" value="UniProtKB-SubCell"/>
</dbReference>
<feature type="transmembrane region" description="Helical" evidence="17">
    <location>
        <begin position="500"/>
        <end position="518"/>
    </location>
</feature>
<keyword evidence="10" id="KW-0479">Metal-binding</keyword>
<keyword evidence="12 17" id="KW-1133">Transmembrane helix</keyword>
<feature type="transmembrane region" description="Helical" evidence="17">
    <location>
        <begin position="270"/>
        <end position="288"/>
    </location>
</feature>
<dbReference type="GeneID" id="84216112"/>
<evidence type="ECO:0000256" key="13">
    <source>
        <dbReference type="ARBA" id="ARBA00023136"/>
    </source>
</evidence>
<keyword evidence="11" id="KW-0460">Magnesium</keyword>
<evidence type="ECO:0000256" key="12">
    <source>
        <dbReference type="ARBA" id="ARBA00022989"/>
    </source>
</evidence>
<evidence type="ECO:0000256" key="2">
    <source>
        <dbReference type="ARBA" id="ARBA00001946"/>
    </source>
</evidence>
<dbReference type="PANTHER" id="PTHR13872:SF1">
    <property type="entry name" value="DOLICHYL-DIPHOSPHOOLIGOSACCHARIDE--PROTEIN GLYCOSYLTRANSFERASE SUBUNIT STT3B"/>
    <property type="match status" value="1"/>
</dbReference>
<feature type="transmembrane region" description="Helical" evidence="17">
    <location>
        <begin position="581"/>
        <end position="599"/>
    </location>
</feature>
<dbReference type="EMBL" id="CP101873">
    <property type="protein sequence ID" value="WMT08126.1"/>
    <property type="molecule type" value="Genomic_DNA"/>
</dbReference>
<keyword evidence="13 17" id="KW-0472">Membrane</keyword>
<evidence type="ECO:0000256" key="11">
    <source>
        <dbReference type="ARBA" id="ARBA00022842"/>
    </source>
</evidence>
<feature type="transmembrane region" description="Helical" evidence="17">
    <location>
        <begin position="214"/>
        <end position="234"/>
    </location>
</feature>
<dbReference type="GO" id="GO:0004576">
    <property type="term" value="F:oligosaccharyl transferase activity"/>
    <property type="evidence" value="ECO:0007669"/>
    <property type="project" value="InterPro"/>
</dbReference>
<evidence type="ECO:0000256" key="5">
    <source>
        <dbReference type="ARBA" id="ARBA00010810"/>
    </source>
</evidence>
<evidence type="ECO:0000256" key="10">
    <source>
        <dbReference type="ARBA" id="ARBA00022723"/>
    </source>
</evidence>
<evidence type="ECO:0000313" key="19">
    <source>
        <dbReference type="EMBL" id="WMT07494.1"/>
    </source>
</evidence>
<evidence type="ECO:0000256" key="3">
    <source>
        <dbReference type="ARBA" id="ARBA00004651"/>
    </source>
</evidence>
<evidence type="ECO:0000256" key="17">
    <source>
        <dbReference type="SAM" id="Phobius"/>
    </source>
</evidence>
<reference evidence="19 21" key="1">
    <citation type="submission" date="2022-07" db="EMBL/GenBank/DDBJ databases">
        <title>Two temperate virus in Haloterrigena jeotgali A29.</title>
        <authorList>
            <person name="Deng X."/>
        </authorList>
    </citation>
    <scope>NUCLEOTIDE SEQUENCE [LARGE SCALE GENOMIC DNA]</scope>
    <source>
        <strain evidence="19 21">A29</strain>
    </source>
</reference>
<gene>
    <name evidence="20" type="ORF">NP511_00475</name>
    <name evidence="19" type="ORF">NP511_19190</name>
</gene>
<dbReference type="GeneID" id="39864590"/>
<comment type="cofactor">
    <cofactor evidence="2">
        <name>Mg(2+)</name>
        <dbReference type="ChEBI" id="CHEBI:18420"/>
    </cofactor>
</comment>
<dbReference type="Gene3D" id="2.60.120.200">
    <property type="match status" value="1"/>
</dbReference>
<evidence type="ECO:0000256" key="7">
    <source>
        <dbReference type="ARBA" id="ARBA00022676"/>
    </source>
</evidence>
<keyword evidence="8" id="KW-0808">Transferase</keyword>
<evidence type="ECO:0000256" key="4">
    <source>
        <dbReference type="ARBA" id="ARBA00004922"/>
    </source>
</evidence>
<dbReference type="PANTHER" id="PTHR13872">
    <property type="entry name" value="DOLICHYL-DIPHOSPHOOLIGOSACCHARIDE--PROTEIN GLYCOSYLTRANSFERASE SUBUNIT"/>
    <property type="match status" value="1"/>
</dbReference>
<feature type="transmembrane region" description="Helical" evidence="17">
    <location>
        <begin position="380"/>
        <end position="399"/>
    </location>
</feature>
<feature type="transmembrane region" description="Helical" evidence="17">
    <location>
        <begin position="326"/>
        <end position="344"/>
    </location>
</feature>
<name>A0AAF0PDJ2_9EURY</name>
<comment type="similarity">
    <text evidence="5">Belongs to the STT3 family.</text>
</comment>
<dbReference type="AlphaFoldDB" id="A0AAF0PDJ2"/>
<dbReference type="EC" id="2.4.99.21" evidence="6"/>
<evidence type="ECO:0000256" key="8">
    <source>
        <dbReference type="ARBA" id="ARBA00022679"/>
    </source>
</evidence>
<organism evidence="19 21">
    <name type="scientific">Natrinema thermotolerans</name>
    <dbReference type="NCBI Taxonomy" id="121872"/>
    <lineage>
        <taxon>Archaea</taxon>
        <taxon>Methanobacteriati</taxon>
        <taxon>Methanobacteriota</taxon>
        <taxon>Stenosarchaea group</taxon>
        <taxon>Halobacteria</taxon>
        <taxon>Halobacteriales</taxon>
        <taxon>Natrialbaceae</taxon>
        <taxon>Natrinema</taxon>
    </lineage>
</organism>
<comment type="pathway">
    <text evidence="4">Protein modification; protein glycosylation.</text>
</comment>
<evidence type="ECO:0000256" key="1">
    <source>
        <dbReference type="ARBA" id="ARBA00001936"/>
    </source>
</evidence>
<dbReference type="InterPro" id="IPR013320">
    <property type="entry name" value="ConA-like_dom_sf"/>
</dbReference>